<reference evidence="2" key="2">
    <citation type="submission" date="2023-01" db="EMBL/GenBank/DDBJ databases">
        <authorList>
            <person name="Sun Q."/>
            <person name="Evtushenko L."/>
        </authorList>
    </citation>
    <scope>NUCLEOTIDE SEQUENCE</scope>
    <source>
        <strain evidence="2">VKM Ac-1069</strain>
    </source>
</reference>
<reference evidence="2" key="1">
    <citation type="journal article" date="2014" name="Int. J. Syst. Evol. Microbiol.">
        <title>Complete genome sequence of Corynebacterium casei LMG S-19264T (=DSM 44701T), isolated from a smear-ripened cheese.</title>
        <authorList>
            <consortium name="US DOE Joint Genome Institute (JGI-PGF)"/>
            <person name="Walter F."/>
            <person name="Albersmeier A."/>
            <person name="Kalinowski J."/>
            <person name="Ruckert C."/>
        </authorList>
    </citation>
    <scope>NUCLEOTIDE SEQUENCE</scope>
    <source>
        <strain evidence="2">VKM Ac-1069</strain>
    </source>
</reference>
<protein>
    <recommendedName>
        <fullName evidence="4">Asp23/Gls24 family envelope stress response protein</fullName>
    </recommendedName>
</protein>
<dbReference type="EMBL" id="BSFQ01000016">
    <property type="protein sequence ID" value="GLL12694.1"/>
    <property type="molecule type" value="Genomic_DNA"/>
</dbReference>
<proteinExistence type="predicted"/>
<organism evidence="2 3">
    <name type="scientific">Pseudonocardia halophobica</name>
    <dbReference type="NCBI Taxonomy" id="29401"/>
    <lineage>
        <taxon>Bacteria</taxon>
        <taxon>Bacillati</taxon>
        <taxon>Actinomycetota</taxon>
        <taxon>Actinomycetes</taxon>
        <taxon>Pseudonocardiales</taxon>
        <taxon>Pseudonocardiaceae</taxon>
        <taxon>Pseudonocardia</taxon>
    </lineage>
</organism>
<accession>A0A9W6L5P4</accession>
<evidence type="ECO:0000313" key="2">
    <source>
        <dbReference type="EMBL" id="GLL12694.1"/>
    </source>
</evidence>
<comment type="caution">
    <text evidence="2">The sequence shown here is derived from an EMBL/GenBank/DDBJ whole genome shotgun (WGS) entry which is preliminary data.</text>
</comment>
<feature type="region of interest" description="Disordered" evidence="1">
    <location>
        <begin position="100"/>
        <end position="119"/>
    </location>
</feature>
<evidence type="ECO:0000313" key="3">
    <source>
        <dbReference type="Proteomes" id="UP001143463"/>
    </source>
</evidence>
<evidence type="ECO:0000256" key="1">
    <source>
        <dbReference type="SAM" id="MobiDB-lite"/>
    </source>
</evidence>
<sequence>MTGAGTSGSRAADDELARRVAELVAAHPAVVRLDGGIFGAVATYLPGHRLVGVRVDEHGGPVEVAVVLSLAAPIPEVVAQLRARVAAVAGGRPVDVTVSDVVAGPDPQGGPVAPVEIGP</sequence>
<dbReference type="AlphaFoldDB" id="A0A9W6L5P4"/>
<dbReference type="RefSeq" id="WP_051737622.1">
    <property type="nucleotide sequence ID" value="NZ_BAAAUZ010000049.1"/>
</dbReference>
<evidence type="ECO:0008006" key="4">
    <source>
        <dbReference type="Google" id="ProtNLM"/>
    </source>
</evidence>
<dbReference type="Proteomes" id="UP001143463">
    <property type="component" value="Unassembled WGS sequence"/>
</dbReference>
<name>A0A9W6L5P4_9PSEU</name>
<keyword evidence="3" id="KW-1185">Reference proteome</keyword>
<gene>
    <name evidence="2" type="ORF">GCM10017577_38350</name>
</gene>